<feature type="region of interest" description="Disordered" evidence="1">
    <location>
        <begin position="464"/>
        <end position="489"/>
    </location>
</feature>
<proteinExistence type="predicted"/>
<keyword evidence="4" id="KW-1185">Reference proteome</keyword>
<keyword evidence="2" id="KW-1133">Transmembrane helix</keyword>
<protein>
    <submittedName>
        <fullName evidence="3">Uncharacterized protein</fullName>
    </submittedName>
</protein>
<name>S3CFY2_GLAL2</name>
<keyword evidence="2" id="KW-0472">Membrane</keyword>
<dbReference type="HOGENOM" id="CLU_462348_0_0_1"/>
<keyword evidence="2" id="KW-0812">Transmembrane</keyword>
<reference evidence="3 4" key="1">
    <citation type="journal article" date="2013" name="BMC Genomics">
        <title>Genomics-driven discovery of the pneumocandin biosynthetic gene cluster in the fungus Glarea lozoyensis.</title>
        <authorList>
            <person name="Chen L."/>
            <person name="Yue Q."/>
            <person name="Zhang X."/>
            <person name="Xiang M."/>
            <person name="Wang C."/>
            <person name="Li S."/>
            <person name="Che Y."/>
            <person name="Ortiz-Lopez F.J."/>
            <person name="Bills G.F."/>
            <person name="Liu X."/>
            <person name="An Z."/>
        </authorList>
    </citation>
    <scope>NUCLEOTIDE SEQUENCE [LARGE SCALE GENOMIC DNA]</scope>
    <source>
        <strain evidence="4">ATCC 20868 / MF5171</strain>
    </source>
</reference>
<dbReference type="STRING" id="1116229.S3CFY2"/>
<accession>S3CFY2</accession>
<dbReference type="AlphaFoldDB" id="S3CFY2"/>
<dbReference type="KEGG" id="glz:GLAREA_01339"/>
<feature type="compositionally biased region" description="Basic and acidic residues" evidence="1">
    <location>
        <begin position="232"/>
        <end position="242"/>
    </location>
</feature>
<feature type="transmembrane region" description="Helical" evidence="2">
    <location>
        <begin position="162"/>
        <end position="186"/>
    </location>
</feature>
<evidence type="ECO:0000256" key="1">
    <source>
        <dbReference type="SAM" id="MobiDB-lite"/>
    </source>
</evidence>
<dbReference type="PANTHER" id="PTHR16861:SF4">
    <property type="entry name" value="SH3 DOMAIN PROTEIN (AFU_ORTHOLOGUE AFUA_1G13610)"/>
    <property type="match status" value="1"/>
</dbReference>
<evidence type="ECO:0000256" key="2">
    <source>
        <dbReference type="SAM" id="Phobius"/>
    </source>
</evidence>
<feature type="transmembrane region" description="Helical" evidence="2">
    <location>
        <begin position="500"/>
        <end position="525"/>
    </location>
</feature>
<dbReference type="RefSeq" id="XP_008086746.1">
    <property type="nucleotide sequence ID" value="XM_008088555.1"/>
</dbReference>
<organism evidence="3 4">
    <name type="scientific">Glarea lozoyensis (strain ATCC 20868 / MF5171)</name>
    <dbReference type="NCBI Taxonomy" id="1116229"/>
    <lineage>
        <taxon>Eukaryota</taxon>
        <taxon>Fungi</taxon>
        <taxon>Dikarya</taxon>
        <taxon>Ascomycota</taxon>
        <taxon>Pezizomycotina</taxon>
        <taxon>Leotiomycetes</taxon>
        <taxon>Helotiales</taxon>
        <taxon>Helotiaceae</taxon>
        <taxon>Glarea</taxon>
    </lineage>
</organism>
<dbReference type="EMBL" id="KE145371">
    <property type="protein sequence ID" value="EPE25427.1"/>
    <property type="molecule type" value="Genomic_DNA"/>
</dbReference>
<gene>
    <name evidence="3" type="ORF">GLAREA_01339</name>
</gene>
<evidence type="ECO:0000313" key="4">
    <source>
        <dbReference type="Proteomes" id="UP000016922"/>
    </source>
</evidence>
<feature type="compositionally biased region" description="Polar residues" evidence="1">
    <location>
        <begin position="464"/>
        <end position="477"/>
    </location>
</feature>
<dbReference type="PANTHER" id="PTHR16861">
    <property type="entry name" value="GLYCOPROTEIN 38"/>
    <property type="match status" value="1"/>
</dbReference>
<dbReference type="Proteomes" id="UP000016922">
    <property type="component" value="Unassembled WGS sequence"/>
</dbReference>
<dbReference type="CDD" id="cd12087">
    <property type="entry name" value="TM_EGFR-like"/>
    <property type="match status" value="1"/>
</dbReference>
<dbReference type="OrthoDB" id="4497263at2759"/>
<dbReference type="GeneID" id="19460397"/>
<evidence type="ECO:0000313" key="3">
    <source>
        <dbReference type="EMBL" id="EPE25427.1"/>
    </source>
</evidence>
<feature type="region of interest" description="Disordered" evidence="1">
    <location>
        <begin position="228"/>
        <end position="256"/>
    </location>
</feature>
<sequence>MEQQINNPQTQLSLGPMECPDRYTIATSSVINTDTTFYQCCPSSFGLSPISQTRFGNPRVSISLQPDCSSLLTPLQVFSYSEFLRDGGTVTTRVITTTATNGGALVAYPIKGYKFASLAATTIGSTSSNNGAPTLASFSSVAIATQSSPAGTQNAKPLSTAAAIGIGCVAVTAVVLLISIIAFCLLKRRKRKASVISAEKVAEPIEGLNGDINLEQACGPNAHELGQSKQLSEMHSEREIRELSSQTPPLELESGAEEGNGTVTEWLPLTSAYSAPPECAPQFTSLSNSISAAPDFFPWVGSAFELSLTEYDGRQIKCLPDAATQWRYQMGAGVGHSSRLSLGPMECPILYTTAASISLNSETTFYQCCPSSYSIMKMNQIEDVGDDVWSTNSNRACTSLLSSAQVVSYLEMRPRLSSQQMVTTTVGSGARVVASPLNGYKFATRGEDPSLMATVTMMVTPTSAIQPGTTATSNQPPVTGVANEASSTRLPTTSTRGVSLITLVIIVFAIVGLFAIFGVVAFCFLRRRKRKRADIAARINNFEMIENQYGPVEIDDTWTPKLPGRFKEKLLAGNMSAEDEVRDCLVRPSR</sequence>